<protein>
    <submittedName>
        <fullName evidence="6">Predicted arabinose efflux permease, MFS family</fullName>
    </submittedName>
</protein>
<evidence type="ECO:0000313" key="6">
    <source>
        <dbReference type="EMBL" id="SET37714.1"/>
    </source>
</evidence>
<keyword evidence="7" id="KW-1185">Reference proteome</keyword>
<keyword evidence="3 4" id="KW-0472">Membrane</keyword>
<gene>
    <name evidence="6" type="ORF">SAMN02583745_02178</name>
</gene>
<dbReference type="InterPro" id="IPR036259">
    <property type="entry name" value="MFS_trans_sf"/>
</dbReference>
<feature type="transmembrane region" description="Helical" evidence="4">
    <location>
        <begin position="372"/>
        <end position="389"/>
    </location>
</feature>
<dbReference type="STRING" id="1123402.SAMN02583745_02178"/>
<dbReference type="OrthoDB" id="3237211at2"/>
<evidence type="ECO:0000259" key="5">
    <source>
        <dbReference type="PROSITE" id="PS50850"/>
    </source>
</evidence>
<dbReference type="GO" id="GO:0022857">
    <property type="term" value="F:transmembrane transporter activity"/>
    <property type="evidence" value="ECO:0007669"/>
    <property type="project" value="InterPro"/>
</dbReference>
<dbReference type="InterPro" id="IPR011701">
    <property type="entry name" value="MFS"/>
</dbReference>
<evidence type="ECO:0000256" key="2">
    <source>
        <dbReference type="ARBA" id="ARBA00022989"/>
    </source>
</evidence>
<organism evidence="6 7">
    <name type="scientific">Thorsellia anophelis DSM 18579</name>
    <dbReference type="NCBI Taxonomy" id="1123402"/>
    <lineage>
        <taxon>Bacteria</taxon>
        <taxon>Pseudomonadati</taxon>
        <taxon>Pseudomonadota</taxon>
        <taxon>Gammaproteobacteria</taxon>
        <taxon>Enterobacterales</taxon>
        <taxon>Thorselliaceae</taxon>
        <taxon>Thorsellia</taxon>
    </lineage>
</organism>
<dbReference type="Gene3D" id="1.20.1250.20">
    <property type="entry name" value="MFS general substrate transporter like domains"/>
    <property type="match status" value="1"/>
</dbReference>
<name>A0A1I0E095_9GAMM</name>
<evidence type="ECO:0000256" key="1">
    <source>
        <dbReference type="ARBA" id="ARBA00022692"/>
    </source>
</evidence>
<evidence type="ECO:0000313" key="7">
    <source>
        <dbReference type="Proteomes" id="UP000242642"/>
    </source>
</evidence>
<evidence type="ECO:0000256" key="3">
    <source>
        <dbReference type="ARBA" id="ARBA00023136"/>
    </source>
</evidence>
<keyword evidence="1 4" id="KW-0812">Transmembrane</keyword>
<feature type="transmembrane region" description="Helical" evidence="4">
    <location>
        <begin position="161"/>
        <end position="179"/>
    </location>
</feature>
<dbReference type="InterPro" id="IPR020846">
    <property type="entry name" value="MFS_dom"/>
</dbReference>
<dbReference type="Proteomes" id="UP000242642">
    <property type="component" value="Unassembled WGS sequence"/>
</dbReference>
<feature type="transmembrane region" description="Helical" evidence="4">
    <location>
        <begin position="135"/>
        <end position="155"/>
    </location>
</feature>
<dbReference type="Pfam" id="PF07690">
    <property type="entry name" value="MFS_1"/>
    <property type="match status" value="1"/>
</dbReference>
<feature type="transmembrane region" description="Helical" evidence="4">
    <location>
        <begin position="349"/>
        <end position="366"/>
    </location>
</feature>
<dbReference type="SUPFAM" id="SSF103473">
    <property type="entry name" value="MFS general substrate transporter"/>
    <property type="match status" value="1"/>
</dbReference>
<feature type="transmembrane region" description="Helical" evidence="4">
    <location>
        <begin position="97"/>
        <end position="114"/>
    </location>
</feature>
<evidence type="ECO:0000256" key="4">
    <source>
        <dbReference type="SAM" id="Phobius"/>
    </source>
</evidence>
<reference evidence="7" key="1">
    <citation type="submission" date="2016-10" db="EMBL/GenBank/DDBJ databases">
        <authorList>
            <person name="Varghese N."/>
            <person name="Submissions S."/>
        </authorList>
    </citation>
    <scope>NUCLEOTIDE SEQUENCE [LARGE SCALE GENOMIC DNA]</scope>
    <source>
        <strain evidence="7">DSM 18579</strain>
    </source>
</reference>
<feature type="domain" description="Major facilitator superfamily (MFS) profile" evidence="5">
    <location>
        <begin position="7"/>
        <end position="393"/>
    </location>
</feature>
<feature type="transmembrane region" description="Helical" evidence="4">
    <location>
        <begin position="47"/>
        <end position="66"/>
    </location>
</feature>
<proteinExistence type="predicted"/>
<dbReference type="RefSeq" id="WP_093320915.1">
    <property type="nucleotide sequence ID" value="NZ_FOHV01000021.1"/>
</dbReference>
<dbReference type="EMBL" id="FOHV01000021">
    <property type="protein sequence ID" value="SET37714.1"/>
    <property type="molecule type" value="Genomic_DNA"/>
</dbReference>
<feature type="transmembrane region" description="Helical" evidence="4">
    <location>
        <begin position="281"/>
        <end position="299"/>
    </location>
</feature>
<feature type="transmembrane region" description="Helical" evidence="4">
    <location>
        <begin position="246"/>
        <end position="269"/>
    </location>
</feature>
<keyword evidence="2 4" id="KW-1133">Transmembrane helix</keyword>
<accession>A0A1I0E095</accession>
<sequence length="408" mass="45324">MKNTPPIVHVLLISSLVLTIARGVTLPFVTIYLIEHFLLSQQAVGFVMGIGLAIAIVASFFGGYLVDKLNKKILAAVTVSFFSISFILFPFGDHPVIVILLIALLNTAYNVWSINQKAFFAEWLPVDKRIRVFSANYTIINIGWAIGSALGVWVVALHPLFPFYLSALLAVAVLILLFARMYRYGHGPNSDTNTSFHLNFISTLSLLKSDKRLIYFTLGSTMGAVVFGQFTGYLSQYLITITNQNFAYQAIGVMMITNALLVIILQYSLSKFFKANNLMRWLIVGSLFFVLGLVGFILAGDTLVFWAIAMAIFTLGEIIVIPVEYLFIDFIAPAHLKGTYYGVQNLSQLGGAFNPIMAGFLLTYLFPSSLFIVLISTAFIGLFFFYLGYRLAHEQNLAAQIEEKEVLT</sequence>
<dbReference type="PANTHER" id="PTHR23546">
    <property type="entry name" value="TRANSPORT PROTEIN"/>
    <property type="match status" value="1"/>
</dbReference>
<feature type="transmembrane region" description="Helical" evidence="4">
    <location>
        <begin position="213"/>
        <end position="234"/>
    </location>
</feature>
<dbReference type="PROSITE" id="PS50850">
    <property type="entry name" value="MFS"/>
    <property type="match status" value="1"/>
</dbReference>
<feature type="transmembrane region" description="Helical" evidence="4">
    <location>
        <begin position="305"/>
        <end position="328"/>
    </location>
</feature>
<feature type="transmembrane region" description="Helical" evidence="4">
    <location>
        <begin position="73"/>
        <end position="91"/>
    </location>
</feature>
<dbReference type="AlphaFoldDB" id="A0A1I0E095"/>
<dbReference type="PANTHER" id="PTHR23546:SF1">
    <property type="entry name" value="MEMBRANE PROTEIN"/>
    <property type="match status" value="1"/>
</dbReference>